<dbReference type="PROSITE" id="PS50404">
    <property type="entry name" value="GST_NTER"/>
    <property type="match status" value="1"/>
</dbReference>
<feature type="domain" description="GST C-terminal" evidence="2">
    <location>
        <begin position="85"/>
        <end position="208"/>
    </location>
</feature>
<dbReference type="InterPro" id="IPR004045">
    <property type="entry name" value="Glutathione_S-Trfase_N"/>
</dbReference>
<dbReference type="InterPro" id="IPR036282">
    <property type="entry name" value="Glutathione-S-Trfase_C_sf"/>
</dbReference>
<dbReference type="EMBL" id="UOEC01000086">
    <property type="protein sequence ID" value="VAV91045.1"/>
    <property type="molecule type" value="Genomic_DNA"/>
</dbReference>
<evidence type="ECO:0000259" key="1">
    <source>
        <dbReference type="PROSITE" id="PS50404"/>
    </source>
</evidence>
<evidence type="ECO:0000313" key="3">
    <source>
        <dbReference type="EMBL" id="VAV91045.1"/>
    </source>
</evidence>
<dbReference type="InterPro" id="IPR040079">
    <property type="entry name" value="Glutathione_S-Trfase"/>
</dbReference>
<dbReference type="Gene3D" id="1.20.1050.10">
    <property type="match status" value="1"/>
</dbReference>
<dbReference type="PROSITE" id="PS50405">
    <property type="entry name" value="GST_CTER"/>
    <property type="match status" value="1"/>
</dbReference>
<dbReference type="EC" id="2.5.1.18" evidence="3"/>
<dbReference type="GO" id="GO:0004364">
    <property type="term" value="F:glutathione transferase activity"/>
    <property type="evidence" value="ECO:0007669"/>
    <property type="project" value="UniProtKB-EC"/>
</dbReference>
<keyword evidence="3" id="KW-0808">Transferase</keyword>
<dbReference type="Pfam" id="PF02798">
    <property type="entry name" value="GST_N"/>
    <property type="match status" value="1"/>
</dbReference>
<dbReference type="Pfam" id="PF00043">
    <property type="entry name" value="GST_C"/>
    <property type="match status" value="1"/>
</dbReference>
<dbReference type="PANTHER" id="PTHR44051:SF19">
    <property type="entry name" value="DISULFIDE-BOND OXIDOREDUCTASE YFCG"/>
    <property type="match status" value="1"/>
</dbReference>
<feature type="domain" description="GST N-terminal" evidence="1">
    <location>
        <begin position="1"/>
        <end position="82"/>
    </location>
</feature>
<name>A0A3B0S735_9ZZZZ</name>
<dbReference type="PANTHER" id="PTHR44051">
    <property type="entry name" value="GLUTATHIONE S-TRANSFERASE-RELATED"/>
    <property type="match status" value="1"/>
</dbReference>
<dbReference type="InterPro" id="IPR010987">
    <property type="entry name" value="Glutathione-S-Trfase_C-like"/>
</dbReference>
<dbReference type="AlphaFoldDB" id="A0A3B0S735"/>
<dbReference type="SUPFAM" id="SSF47616">
    <property type="entry name" value="GST C-terminal domain-like"/>
    <property type="match status" value="1"/>
</dbReference>
<reference evidence="3" key="1">
    <citation type="submission" date="2018-06" db="EMBL/GenBank/DDBJ databases">
        <authorList>
            <person name="Zhirakovskaya E."/>
        </authorList>
    </citation>
    <scope>NUCLEOTIDE SEQUENCE</scope>
</reference>
<organism evidence="3">
    <name type="scientific">hydrothermal vent metagenome</name>
    <dbReference type="NCBI Taxonomy" id="652676"/>
    <lineage>
        <taxon>unclassified sequences</taxon>
        <taxon>metagenomes</taxon>
        <taxon>ecological metagenomes</taxon>
    </lineage>
</organism>
<accession>A0A3B0S735</accession>
<dbReference type="SFLD" id="SFLDG00358">
    <property type="entry name" value="Main_(cytGST)"/>
    <property type="match status" value="1"/>
</dbReference>
<proteinExistence type="predicted"/>
<dbReference type="SFLD" id="SFLDG01151">
    <property type="entry name" value="Main.2:_Nu-like"/>
    <property type="match status" value="1"/>
</dbReference>
<evidence type="ECO:0000259" key="2">
    <source>
        <dbReference type="PROSITE" id="PS50405"/>
    </source>
</evidence>
<protein>
    <submittedName>
        <fullName evidence="3">Glutathione S-transferase</fullName>
        <ecNumber evidence="3">2.5.1.18</ecNumber>
    </submittedName>
</protein>
<sequence>MIDLYTWRTPNGYKVSIALEEMGLAYEVHPINIMEDDQFDPDFLEISPNNKIPAIVDRDNGQKLFESGAILIYLAEKTGRFLSDDPKKRIETIQWLMWQMGGFGPMLGQAHYFLHFNKGASEHAENRFKIETQRLYDVLDEQLEDREFVAGEISIADFAIFPWAARHEWQTIDLNEYENVLRWYRIMAARKGVQAGVLVTDADYVLPVP</sequence>
<dbReference type="SUPFAM" id="SSF52833">
    <property type="entry name" value="Thioredoxin-like"/>
    <property type="match status" value="1"/>
</dbReference>
<dbReference type="InterPro" id="IPR036249">
    <property type="entry name" value="Thioredoxin-like_sf"/>
</dbReference>
<dbReference type="InterPro" id="IPR004046">
    <property type="entry name" value="GST_C"/>
</dbReference>
<dbReference type="CDD" id="cd03048">
    <property type="entry name" value="GST_N_Ure2p_like"/>
    <property type="match status" value="1"/>
</dbReference>
<dbReference type="Gene3D" id="3.40.30.10">
    <property type="entry name" value="Glutaredoxin"/>
    <property type="match status" value="1"/>
</dbReference>
<gene>
    <name evidence="3" type="ORF">MNBD_ALPHA08-1930</name>
</gene>
<dbReference type="SFLD" id="SFLDS00019">
    <property type="entry name" value="Glutathione_Transferase_(cytos"/>
    <property type="match status" value="1"/>
</dbReference>